<feature type="compositionally biased region" description="Basic and acidic residues" evidence="2">
    <location>
        <begin position="1"/>
        <end position="54"/>
    </location>
</feature>
<feature type="coiled-coil region" evidence="1">
    <location>
        <begin position="399"/>
        <end position="426"/>
    </location>
</feature>
<gene>
    <name evidence="4" type="ORF">VIBNISOn1_1160033</name>
</gene>
<evidence type="ECO:0000313" key="5">
    <source>
        <dbReference type="Proteomes" id="UP000018211"/>
    </source>
</evidence>
<dbReference type="SUPFAM" id="SSF56112">
    <property type="entry name" value="Protein kinase-like (PK-like)"/>
    <property type="match status" value="1"/>
</dbReference>
<dbReference type="InterPro" id="IPR008271">
    <property type="entry name" value="Ser/Thr_kinase_AS"/>
</dbReference>
<dbReference type="SMART" id="SM00220">
    <property type="entry name" value="S_TKc"/>
    <property type="match status" value="1"/>
</dbReference>
<dbReference type="Pfam" id="PF00069">
    <property type="entry name" value="Pkinase"/>
    <property type="match status" value="1"/>
</dbReference>
<dbReference type="RefSeq" id="WP_022610344.1">
    <property type="nucleotide sequence ID" value="NZ_LK391965.1"/>
</dbReference>
<dbReference type="GO" id="GO:0005524">
    <property type="term" value="F:ATP binding"/>
    <property type="evidence" value="ECO:0007669"/>
    <property type="project" value="InterPro"/>
</dbReference>
<dbReference type="AlphaFoldDB" id="A0AAV2VIG0"/>
<dbReference type="Proteomes" id="UP000018211">
    <property type="component" value="Unassembled WGS sequence"/>
</dbReference>
<proteinExistence type="predicted"/>
<dbReference type="Gene3D" id="1.10.510.10">
    <property type="entry name" value="Transferase(Phosphotransferase) domain 1"/>
    <property type="match status" value="1"/>
</dbReference>
<protein>
    <submittedName>
        <fullName evidence="4">Serine/threonine protein kinase</fullName>
    </submittedName>
</protein>
<dbReference type="InterPro" id="IPR000719">
    <property type="entry name" value="Prot_kinase_dom"/>
</dbReference>
<evidence type="ECO:0000313" key="4">
    <source>
        <dbReference type="EMBL" id="CCO44525.1"/>
    </source>
</evidence>
<keyword evidence="4" id="KW-0808">Transferase</keyword>
<dbReference type="PROSITE" id="PS00108">
    <property type="entry name" value="PROTEIN_KINASE_ST"/>
    <property type="match status" value="1"/>
</dbReference>
<name>A0AAV2VIG0_9VIBR</name>
<dbReference type="InterPro" id="IPR011009">
    <property type="entry name" value="Kinase-like_dom_sf"/>
</dbReference>
<dbReference type="GO" id="GO:0004674">
    <property type="term" value="F:protein serine/threonine kinase activity"/>
    <property type="evidence" value="ECO:0007669"/>
    <property type="project" value="UniProtKB-KW"/>
</dbReference>
<sequence>MSKDNLPPKEPTKPQDGDRTQIVKIERKTAAPADKPEEKKAEPKKPVSSKEKTKAPGTAKPKPAEEPVKAQSKSPTQPPASVAKKATNPGNVTSNAESLVGTLVKGRYKLESLIGHGGLCDVYRAKDKVLESSGSESPYVALKILQKEYVNQPETARMLIREAQNTQKLSHPNIIRVFDFGVDQQIYYLVMEYLDGETLEQLIQRSRPSGLQYTKALAVLDQILDALHYAHHQDIVHADLKPANIMLNSDGQIKIFDFGVSKTFKLKQDQYAAARKESNDNVGGYTPNYASINLINGSDPKHTDDLFAFACIAYELLSCKHPYGRKPANIALKEGLKAKKPTNIPASKWKALNDYLDLSSEPKLDSAEKIKEFLHKNYTPAIAAGVAILGLVGMLGYGYSQMSSEIDTHKTHIAALEQQIDAQNALLDTPFSDVLAMIDAQPTHHAVISQGLLRHHKEAIISEFETRIDEILNDRESSYPNYYSIEKVLEDAKKYYPDSHELETIAADIRSSKLSTLSVLAQRINTHLEKGRYSKSDSKDNVFTLYLDLQTIKSDYQFKPSSLANEVFGSKFDTALKEKDTVTLAELITVGNTLFDSVEEHKTLLVQGNKMSSAISALSTYQLAVNSGQSAAYPYEAARVLYGEELSALRTTLEGSNTIKELDSLVDNIDNFASKVPSDFRDVAKIRSETANRYLELSDILLNKRKASQARAAMKKANDLLQKVELSKQGG</sequence>
<feature type="domain" description="Protein kinase" evidence="3">
    <location>
        <begin position="108"/>
        <end position="378"/>
    </location>
</feature>
<keyword evidence="4" id="KW-0723">Serine/threonine-protein kinase</keyword>
<keyword evidence="4" id="KW-0418">Kinase</keyword>
<dbReference type="PROSITE" id="PS50011">
    <property type="entry name" value="PROTEIN_KINASE_DOM"/>
    <property type="match status" value="1"/>
</dbReference>
<evidence type="ECO:0000256" key="2">
    <source>
        <dbReference type="SAM" id="MobiDB-lite"/>
    </source>
</evidence>
<organism evidence="4 5">
    <name type="scientific">Vibrio nigripulchritudo SOn1</name>
    <dbReference type="NCBI Taxonomy" id="1238450"/>
    <lineage>
        <taxon>Bacteria</taxon>
        <taxon>Pseudomonadati</taxon>
        <taxon>Pseudomonadota</taxon>
        <taxon>Gammaproteobacteria</taxon>
        <taxon>Vibrionales</taxon>
        <taxon>Vibrionaceae</taxon>
        <taxon>Vibrio</taxon>
    </lineage>
</organism>
<evidence type="ECO:0000259" key="3">
    <source>
        <dbReference type="PROSITE" id="PS50011"/>
    </source>
</evidence>
<accession>A0AAV2VIG0</accession>
<dbReference type="EMBL" id="CAOF01000020">
    <property type="protein sequence ID" value="CCO44525.1"/>
    <property type="molecule type" value="Genomic_DNA"/>
</dbReference>
<evidence type="ECO:0000256" key="1">
    <source>
        <dbReference type="SAM" id="Coils"/>
    </source>
</evidence>
<dbReference type="GO" id="GO:0005737">
    <property type="term" value="C:cytoplasm"/>
    <property type="evidence" value="ECO:0007669"/>
    <property type="project" value="TreeGrafter"/>
</dbReference>
<dbReference type="InterPro" id="IPR045269">
    <property type="entry name" value="Atg1-like"/>
</dbReference>
<dbReference type="CDD" id="cd14014">
    <property type="entry name" value="STKc_PknB_like"/>
    <property type="match status" value="1"/>
</dbReference>
<reference evidence="4 5" key="1">
    <citation type="journal article" date="2013" name="ISME J.">
        <title>Comparative genomics of pathogenic lineages of Vibrio nigripulchritudo identifies virulence-associated traits.</title>
        <authorList>
            <person name="Goudenege D."/>
            <person name="Labreuche Y."/>
            <person name="Krin E."/>
            <person name="Ansquer D."/>
            <person name="Mangenot S."/>
            <person name="Calteau A."/>
            <person name="Medigue C."/>
            <person name="Mazel D."/>
            <person name="Polz M.F."/>
            <person name="Le Roux F."/>
        </authorList>
    </citation>
    <scope>NUCLEOTIDE SEQUENCE [LARGE SCALE GENOMIC DNA]</scope>
    <source>
        <strain evidence="4 5">SOn1</strain>
    </source>
</reference>
<dbReference type="PANTHER" id="PTHR24348">
    <property type="entry name" value="SERINE/THREONINE-PROTEIN KINASE UNC-51-RELATED"/>
    <property type="match status" value="1"/>
</dbReference>
<dbReference type="Gene3D" id="3.30.200.20">
    <property type="entry name" value="Phosphorylase Kinase, domain 1"/>
    <property type="match status" value="1"/>
</dbReference>
<keyword evidence="1" id="KW-0175">Coiled coil</keyword>
<feature type="region of interest" description="Disordered" evidence="2">
    <location>
        <begin position="1"/>
        <end position="95"/>
    </location>
</feature>
<comment type="caution">
    <text evidence="4">The sequence shown here is derived from an EMBL/GenBank/DDBJ whole genome shotgun (WGS) entry which is preliminary data.</text>
</comment>